<evidence type="ECO:0000259" key="7">
    <source>
        <dbReference type="PROSITE" id="PS50075"/>
    </source>
</evidence>
<dbReference type="GO" id="GO:0016874">
    <property type="term" value="F:ligase activity"/>
    <property type="evidence" value="ECO:0007669"/>
    <property type="project" value="UniProtKB-KW"/>
</dbReference>
<sequence>MTVSAGSEASFGHFPALHNGSYKHSTTNQQLVFENLSSHITNEWIVCVAWASVLACHTNNDEVLFGIAHHGRRTETGDQAILPWRLRINPGDTVADALVATARYDHEMRQFERMGLQKFSTLSPEHVRLCQFGNLVVLGCSSDDEPELQRQEYQYPLTLYVGSTRIQASFDPAFVEPDTVRMMLIHMVDFIRAGTERPDRLIRDQVAGTKSMALMRQWNTRTELERCGAVQVQQLIDKQCANRPSAAAVCAWDGSLTYGELNQWASSVARALALNVGIGPGSFVGIYMAKSVRTVVAMLGVMRAGAAFLFLPLFLPPERLRTMCRIANVQCIVTAPGQSSTAAHFALPILEIQSELPSAESLSFVNNATASDPLYVVFTSGSTGQPKGIVVDRASFGPGLRRLCSLSHLNAQSRVLHAVSHAFVVNIIEQLAALATGACLCVPSEEQIQNDLETALTEFNATWTILTPSVARLLEPAKVPSLQSLLLAGESLTAADVAQWSGSSSGLYSLWGQSESASTLLAHQLHSDSPTSRLGAPTIGACWVVDPEDHHRLLPLGLEGELLLESPAFARGYLGDPTQTARTFVEDPAWYSGISGGRTTSKDFPGRWLLTGDLVRYCQMDGSLEFVGRKGTRTKIRGQRVELGEIESQLRKCLPGVQQVVAELIVPAPSPGKEQQHPPPMLVAFTCTSQGKTPPSGQELAAETPTDEYRSTFRAALSVLRQVLPSYMVPSAILPLSFLPRTITGKIDRRFLREWSGRQTVEEILKFHGERAVFRAPLTEAEGILQASCEEVLHLAPGSVGLEDNFFGLGGNSLMAQQLVTVSRSRGLRIGVTDVFEKPTLGALAATRTPCSVTTCAEQDNRLDHAFDKHPFEVLKKNILQNVVLPQGLKPEDVEDVYPTLEMQSLLVDLAVIDYFPIEINGSIDFDRLRRACQLFVNVQPSFRSIFVPFQGETVQIVLRQTAITWNQLTLPAEADLMAWARSWALQDRTQPPAFSQPSASFTLIHGNDGQRSAFILKLPHAQYDGVCLQQIVQQLGALYDNPGLAATHRLLANFTSYRLACARLRTPGALNFWRALLTDSEVSRLPRLSPGSETSVIYSGECEPPPPPTGITMATAIKAAWAYVLAQETNRTDVVFGQITNCRGNINIGPEVVGRSGQDIIGMCLNTTPVRVKLTSATRIKQLLLAVQEQHVRMLPYETIDWFDMVANSTSWPADTDLDSVVLHENFSSAGPLALGDVRGRMDNPIFTTPGWKRHVLVTWPGPDKLMTFLMTREGALDKEYAEGLVGKFNGTLSQQSRLVLVIWDIIRSANRQACLYRARRVFTEIQLRPRLMKGDLGMGAPSHAMRLLCVIPLVPEQVLNKGGFERAKREGGVLQAFH</sequence>
<dbReference type="EMBL" id="BLKC01000110">
    <property type="protein sequence ID" value="GFF54073.1"/>
    <property type="molecule type" value="Genomic_DNA"/>
</dbReference>
<comment type="caution">
    <text evidence="8">The sequence shown here is derived from an EMBL/GenBank/DDBJ whole genome shotgun (WGS) entry which is preliminary data.</text>
</comment>
<evidence type="ECO:0000313" key="8">
    <source>
        <dbReference type="EMBL" id="GFF54073.1"/>
    </source>
</evidence>
<dbReference type="GO" id="GO:0005737">
    <property type="term" value="C:cytoplasm"/>
    <property type="evidence" value="ECO:0007669"/>
    <property type="project" value="TreeGrafter"/>
</dbReference>
<dbReference type="Pfam" id="PF00501">
    <property type="entry name" value="AMP-binding"/>
    <property type="match status" value="1"/>
</dbReference>
<dbReference type="InterPro" id="IPR001242">
    <property type="entry name" value="Condensation_dom"/>
</dbReference>
<dbReference type="SUPFAM" id="SSF52777">
    <property type="entry name" value="CoA-dependent acyltransferases"/>
    <property type="match status" value="3"/>
</dbReference>
<dbReference type="GO" id="GO:0043041">
    <property type="term" value="P:amino acid activation for nonribosomal peptide biosynthetic process"/>
    <property type="evidence" value="ECO:0007669"/>
    <property type="project" value="TreeGrafter"/>
</dbReference>
<dbReference type="InterPro" id="IPR045851">
    <property type="entry name" value="AMP-bd_C_sf"/>
</dbReference>
<accession>A0A8H3S9K7</accession>
<protein>
    <recommendedName>
        <fullName evidence="7">Carrier domain-containing protein</fullName>
    </recommendedName>
</protein>
<reference evidence="8 9" key="1">
    <citation type="submission" date="2020-01" db="EMBL/GenBank/DDBJ databases">
        <title>Draft genome sequence of Aspergillus udagawae IFM 46972.</title>
        <authorList>
            <person name="Takahashi H."/>
            <person name="Yaguchi T."/>
        </authorList>
    </citation>
    <scope>NUCLEOTIDE SEQUENCE [LARGE SCALE GENOMIC DNA]</scope>
    <source>
        <strain evidence="8 9">IFM 46972</strain>
    </source>
</reference>
<dbReference type="InterPro" id="IPR000873">
    <property type="entry name" value="AMP-dep_synth/lig_dom"/>
</dbReference>
<dbReference type="PROSITE" id="PS50075">
    <property type="entry name" value="CARRIER"/>
    <property type="match status" value="1"/>
</dbReference>
<dbReference type="PANTHER" id="PTHR45527">
    <property type="entry name" value="NONRIBOSOMAL PEPTIDE SYNTHETASE"/>
    <property type="match status" value="1"/>
</dbReference>
<dbReference type="SUPFAM" id="SSF47336">
    <property type="entry name" value="ACP-like"/>
    <property type="match status" value="1"/>
</dbReference>
<keyword evidence="5" id="KW-0843">Virulence</keyword>
<dbReference type="Gene3D" id="3.30.559.10">
    <property type="entry name" value="Chloramphenicol acetyltransferase-like domain"/>
    <property type="match status" value="1"/>
</dbReference>
<proteinExistence type="inferred from homology"/>
<dbReference type="GO" id="GO:0044550">
    <property type="term" value="P:secondary metabolite biosynthetic process"/>
    <property type="evidence" value="ECO:0007669"/>
    <property type="project" value="TreeGrafter"/>
</dbReference>
<keyword evidence="4" id="KW-0677">Repeat</keyword>
<dbReference type="CDD" id="cd05918">
    <property type="entry name" value="A_NRPS_SidN3_like"/>
    <property type="match status" value="1"/>
</dbReference>
<evidence type="ECO:0000256" key="5">
    <source>
        <dbReference type="ARBA" id="ARBA00023026"/>
    </source>
</evidence>
<dbReference type="Gene3D" id="3.30.559.30">
    <property type="entry name" value="Nonribosomal peptide synthetase, condensation domain"/>
    <property type="match status" value="2"/>
</dbReference>
<dbReference type="Proteomes" id="UP000465221">
    <property type="component" value="Unassembled WGS sequence"/>
</dbReference>
<dbReference type="Gene3D" id="3.30.300.30">
    <property type="match status" value="1"/>
</dbReference>
<comment type="similarity">
    <text evidence="6">Belongs to the NRP synthetase family.</text>
</comment>
<dbReference type="Pfam" id="PF00550">
    <property type="entry name" value="PP-binding"/>
    <property type="match status" value="1"/>
</dbReference>
<dbReference type="InterPro" id="IPR023213">
    <property type="entry name" value="CAT-like_dom_sf"/>
</dbReference>
<dbReference type="SUPFAM" id="SSF56801">
    <property type="entry name" value="Acetyl-CoA synthetase-like"/>
    <property type="match status" value="1"/>
</dbReference>
<organism evidence="8 9">
    <name type="scientific">Aspergillus udagawae</name>
    <dbReference type="NCBI Taxonomy" id="91492"/>
    <lineage>
        <taxon>Eukaryota</taxon>
        <taxon>Fungi</taxon>
        <taxon>Dikarya</taxon>
        <taxon>Ascomycota</taxon>
        <taxon>Pezizomycotina</taxon>
        <taxon>Eurotiomycetes</taxon>
        <taxon>Eurotiomycetidae</taxon>
        <taxon>Eurotiales</taxon>
        <taxon>Aspergillaceae</taxon>
        <taxon>Aspergillus</taxon>
        <taxon>Aspergillus subgen. Fumigati</taxon>
    </lineage>
</organism>
<gene>
    <name evidence="8" type="ORF">IFM46972_09932</name>
</gene>
<evidence type="ECO:0000256" key="6">
    <source>
        <dbReference type="ARBA" id="ARBA00029454"/>
    </source>
</evidence>
<evidence type="ECO:0000256" key="1">
    <source>
        <dbReference type="ARBA" id="ARBA00022450"/>
    </source>
</evidence>
<dbReference type="InterPro" id="IPR020845">
    <property type="entry name" value="AMP-binding_CS"/>
</dbReference>
<evidence type="ECO:0000313" key="9">
    <source>
        <dbReference type="Proteomes" id="UP000465221"/>
    </source>
</evidence>
<dbReference type="GO" id="GO:0031177">
    <property type="term" value="F:phosphopantetheine binding"/>
    <property type="evidence" value="ECO:0007669"/>
    <property type="project" value="TreeGrafter"/>
</dbReference>
<dbReference type="InterPro" id="IPR009081">
    <property type="entry name" value="PP-bd_ACP"/>
</dbReference>
<keyword evidence="3" id="KW-0436">Ligase</keyword>
<evidence type="ECO:0000256" key="3">
    <source>
        <dbReference type="ARBA" id="ARBA00022598"/>
    </source>
</evidence>
<dbReference type="InterPro" id="IPR042099">
    <property type="entry name" value="ANL_N_sf"/>
</dbReference>
<dbReference type="PANTHER" id="PTHR45527:SF3">
    <property type="entry name" value="SIDEROPHORE SYNTHETASE (EUROFUNG)"/>
    <property type="match status" value="1"/>
</dbReference>
<dbReference type="PROSITE" id="PS00455">
    <property type="entry name" value="AMP_BINDING"/>
    <property type="match status" value="1"/>
</dbReference>
<evidence type="ECO:0000256" key="4">
    <source>
        <dbReference type="ARBA" id="ARBA00022737"/>
    </source>
</evidence>
<name>A0A8H3S9K7_9EURO</name>
<dbReference type="InterPro" id="IPR036736">
    <property type="entry name" value="ACP-like_sf"/>
</dbReference>
<keyword evidence="1" id="KW-0596">Phosphopantetheine</keyword>
<dbReference type="Gene3D" id="3.40.50.12780">
    <property type="entry name" value="N-terminal domain of ligase-like"/>
    <property type="match status" value="1"/>
</dbReference>
<keyword evidence="2" id="KW-0597">Phosphoprotein</keyword>
<feature type="domain" description="Carrier" evidence="7">
    <location>
        <begin position="776"/>
        <end position="852"/>
    </location>
</feature>
<evidence type="ECO:0000256" key="2">
    <source>
        <dbReference type="ARBA" id="ARBA00022553"/>
    </source>
</evidence>
<dbReference type="Gene3D" id="1.10.1200.10">
    <property type="entry name" value="ACP-like"/>
    <property type="match status" value="1"/>
</dbReference>
<dbReference type="Pfam" id="PF00668">
    <property type="entry name" value="Condensation"/>
    <property type="match status" value="1"/>
</dbReference>